<evidence type="ECO:0000256" key="4">
    <source>
        <dbReference type="ARBA" id="ARBA00022840"/>
    </source>
</evidence>
<dbReference type="PANTHER" id="PTHR42798">
    <property type="entry name" value="LIPOPROTEIN-RELEASING SYSTEM ATP-BINDING PROTEIN LOLD"/>
    <property type="match status" value="1"/>
</dbReference>
<evidence type="ECO:0000256" key="2">
    <source>
        <dbReference type="ARBA" id="ARBA00022448"/>
    </source>
</evidence>
<evidence type="ECO:0000313" key="7">
    <source>
        <dbReference type="Proteomes" id="UP000070539"/>
    </source>
</evidence>
<proteinExistence type="inferred from homology"/>
<evidence type="ECO:0000256" key="3">
    <source>
        <dbReference type="ARBA" id="ARBA00022741"/>
    </source>
</evidence>
<name>A0A136WFI3_9FIRM</name>
<dbReference type="GO" id="GO:0016887">
    <property type="term" value="F:ATP hydrolysis activity"/>
    <property type="evidence" value="ECO:0007669"/>
    <property type="project" value="InterPro"/>
</dbReference>
<dbReference type="InterPro" id="IPR003593">
    <property type="entry name" value="AAA+_ATPase"/>
</dbReference>
<dbReference type="Gene3D" id="3.40.50.300">
    <property type="entry name" value="P-loop containing nucleotide triphosphate hydrolases"/>
    <property type="match status" value="1"/>
</dbReference>
<dbReference type="InterPro" id="IPR017871">
    <property type="entry name" value="ABC_transporter-like_CS"/>
</dbReference>
<accession>A0A136WFI3</accession>
<dbReference type="InterPro" id="IPR003439">
    <property type="entry name" value="ABC_transporter-like_ATP-bd"/>
</dbReference>
<evidence type="ECO:0000256" key="1">
    <source>
        <dbReference type="ARBA" id="ARBA00005417"/>
    </source>
</evidence>
<reference evidence="6 7" key="1">
    <citation type="submission" date="2016-01" db="EMBL/GenBank/DDBJ databases">
        <title>Genome sequence of Clostridium neopropionicum X4, DSM-3847.</title>
        <authorList>
            <person name="Poehlein A."/>
            <person name="Beck M.H."/>
            <person name="Bengelsdorf F.R."/>
            <person name="Daniel R."/>
            <person name="Duerre P."/>
        </authorList>
    </citation>
    <scope>NUCLEOTIDE SEQUENCE [LARGE SCALE GENOMIC DNA]</scope>
    <source>
        <strain evidence="6 7">DSM-3847</strain>
    </source>
</reference>
<dbReference type="CDD" id="cd03255">
    <property type="entry name" value="ABC_MJ0796_LolCDE_FtsE"/>
    <property type="match status" value="1"/>
</dbReference>
<protein>
    <submittedName>
        <fullName evidence="6">Lipoprotein-releasing system ATP-binding protein LolD</fullName>
        <ecNumber evidence="6">3.6.3.-</ecNumber>
    </submittedName>
</protein>
<dbReference type="EC" id="3.6.3.-" evidence="6"/>
<dbReference type="PANTHER" id="PTHR42798:SF7">
    <property type="entry name" value="ALPHA-D-RIBOSE 1-METHYLPHOSPHONATE 5-TRIPHOSPHATE SYNTHASE SUBUNIT PHNL"/>
    <property type="match status" value="1"/>
</dbReference>
<keyword evidence="6" id="KW-0378">Hydrolase</keyword>
<evidence type="ECO:0000313" key="6">
    <source>
        <dbReference type="EMBL" id="KXL53281.1"/>
    </source>
</evidence>
<dbReference type="PROSITE" id="PS00211">
    <property type="entry name" value="ABC_TRANSPORTER_1"/>
    <property type="match status" value="1"/>
</dbReference>
<dbReference type="STRING" id="36847.CLNEO_12520"/>
<dbReference type="Proteomes" id="UP000070539">
    <property type="component" value="Unassembled WGS sequence"/>
</dbReference>
<dbReference type="PROSITE" id="PS50893">
    <property type="entry name" value="ABC_TRANSPORTER_2"/>
    <property type="match status" value="1"/>
</dbReference>
<dbReference type="RefSeq" id="WP_066086129.1">
    <property type="nucleotide sequence ID" value="NZ_LRVM01000003.1"/>
</dbReference>
<feature type="domain" description="ABC transporter" evidence="5">
    <location>
        <begin position="5"/>
        <end position="240"/>
    </location>
</feature>
<dbReference type="GO" id="GO:0005524">
    <property type="term" value="F:ATP binding"/>
    <property type="evidence" value="ECO:0007669"/>
    <property type="project" value="UniProtKB-KW"/>
</dbReference>
<keyword evidence="2" id="KW-0813">Transport</keyword>
<dbReference type="PATRIC" id="fig|36847.3.peg.1452"/>
<dbReference type="EMBL" id="LRVM01000003">
    <property type="protein sequence ID" value="KXL53281.1"/>
    <property type="molecule type" value="Genomic_DNA"/>
</dbReference>
<keyword evidence="6" id="KW-0449">Lipoprotein</keyword>
<sequence length="248" mass="27569">MGTILQAKNVCKQYEGNEVLKSISLSIEDGEFVAIMGQSGSGKSTLLYNFSGMDTATSGHVFFQGREITALSEEEISCLRLEKMGFIFQSANLLKNLSIRDNIIFPGFLLGKASPRELNNQGEILMKRMGIFEIANHDIKKVSGGQLQRAAICRALINNPIIIFCDEPTGALNLAATKEVMELFNKINREGTAVMLVTHDARVAARADRIIYLEDGEKKAELRLGKYQDEDSLPREKNMIEWLQGMGF</sequence>
<evidence type="ECO:0000259" key="5">
    <source>
        <dbReference type="PROSITE" id="PS50893"/>
    </source>
</evidence>
<dbReference type="OrthoDB" id="9802264at2"/>
<dbReference type="SUPFAM" id="SSF52540">
    <property type="entry name" value="P-loop containing nucleoside triphosphate hydrolases"/>
    <property type="match status" value="1"/>
</dbReference>
<dbReference type="InterPro" id="IPR027417">
    <property type="entry name" value="P-loop_NTPase"/>
</dbReference>
<comment type="similarity">
    <text evidence="1">Belongs to the ABC transporter superfamily.</text>
</comment>
<organism evidence="6 7">
    <name type="scientific">Anaerotignum neopropionicum</name>
    <dbReference type="NCBI Taxonomy" id="36847"/>
    <lineage>
        <taxon>Bacteria</taxon>
        <taxon>Bacillati</taxon>
        <taxon>Bacillota</taxon>
        <taxon>Clostridia</taxon>
        <taxon>Lachnospirales</taxon>
        <taxon>Anaerotignaceae</taxon>
        <taxon>Anaerotignum</taxon>
    </lineage>
</organism>
<keyword evidence="4 6" id="KW-0067">ATP-binding</keyword>
<comment type="caution">
    <text evidence="6">The sequence shown here is derived from an EMBL/GenBank/DDBJ whole genome shotgun (WGS) entry which is preliminary data.</text>
</comment>
<gene>
    <name evidence="6" type="primary">lolD_1</name>
    <name evidence="6" type="ORF">CLNEO_12520</name>
</gene>
<keyword evidence="3" id="KW-0547">Nucleotide-binding</keyword>
<dbReference type="SMART" id="SM00382">
    <property type="entry name" value="AAA"/>
    <property type="match status" value="1"/>
</dbReference>
<dbReference type="InterPro" id="IPR017911">
    <property type="entry name" value="MacB-like_ATP-bd"/>
</dbReference>
<keyword evidence="7" id="KW-1185">Reference proteome</keyword>
<dbReference type="Pfam" id="PF00005">
    <property type="entry name" value="ABC_tran"/>
    <property type="match status" value="1"/>
</dbReference>
<dbReference type="AlphaFoldDB" id="A0A136WFI3"/>